<feature type="signal peptide" evidence="2">
    <location>
        <begin position="1"/>
        <end position="19"/>
    </location>
</feature>
<keyword evidence="4" id="KW-1185">Reference proteome</keyword>
<feature type="transmembrane region" description="Helical" evidence="1">
    <location>
        <begin position="322"/>
        <end position="341"/>
    </location>
</feature>
<proteinExistence type="predicted"/>
<dbReference type="EMBL" id="JAVNWW010000001">
    <property type="protein sequence ID" value="MDU0808030.1"/>
    <property type="molecule type" value="Genomic_DNA"/>
</dbReference>
<evidence type="ECO:0000256" key="1">
    <source>
        <dbReference type="SAM" id="Phobius"/>
    </source>
</evidence>
<accession>A0ABU3TQA5</accession>
<sequence length="454" mass="52556">MRHLVLLLFLFSISFQAFSQIQFKLPNDILHYRIDVNDGTIWKERISQNWVEVGKIVCDGIVTSDLPPNAVINSFLIDRNYILTIPGTGQVYQLNQIKNQFKRLDKTFYRGFNFGAIQFARNDTLYSLGGNGFWHANNIETYFSFKSKEWELKNIPSELGPRFIKSDFGGFDAKRDVLSIIEFPALYHEGDISRPYRYFEKSFKSNQWDYKGDINIDLLVKLGLTNFESIFLNGKYIFTKGPFVVIADPVQNEIYQLNYVLSNLNFYYELSERNNWLYIYVPDKNENNVFPAIKIDSISIDKLKSLSTRKGPFYIKPYPTDLIGYGVAAMLILTAGGIYAYRRSKLRKAPESSFEPLDGLPAGASEFLHACLKHPQGHAFSSQHFTDMMGYGAYAYETQRQVRAKLIKGINSYFWAHYRMDDVIIRQTANDDKRFSVYLIAESHYDTLKKLLNV</sequence>
<keyword evidence="1" id="KW-0472">Membrane</keyword>
<keyword evidence="1" id="KW-1133">Transmembrane helix</keyword>
<dbReference type="Proteomes" id="UP001249959">
    <property type="component" value="Unassembled WGS sequence"/>
</dbReference>
<evidence type="ECO:0000313" key="3">
    <source>
        <dbReference type="EMBL" id="MDU0808030.1"/>
    </source>
</evidence>
<dbReference type="RefSeq" id="WP_316070276.1">
    <property type="nucleotide sequence ID" value="NZ_JAVNWW010000001.1"/>
</dbReference>
<gene>
    <name evidence="3" type="ORF">PQG45_03155</name>
</gene>
<protein>
    <submittedName>
        <fullName evidence="3">Uncharacterized protein</fullName>
    </submittedName>
</protein>
<reference evidence="3 4" key="1">
    <citation type="submission" date="2023-09" db="EMBL/GenBank/DDBJ databases">
        <title>Aquirufa genomes.</title>
        <authorList>
            <person name="Pitt A."/>
        </authorList>
    </citation>
    <scope>NUCLEOTIDE SEQUENCE [LARGE SCALE GENOMIC DNA]</scope>
    <source>
        <strain evidence="3 4">LEOWEIH-7C</strain>
    </source>
</reference>
<evidence type="ECO:0000256" key="2">
    <source>
        <dbReference type="SAM" id="SignalP"/>
    </source>
</evidence>
<feature type="chain" id="PRO_5046354016" evidence="2">
    <location>
        <begin position="20"/>
        <end position="454"/>
    </location>
</feature>
<evidence type="ECO:0000313" key="4">
    <source>
        <dbReference type="Proteomes" id="UP001249959"/>
    </source>
</evidence>
<keyword evidence="1" id="KW-0812">Transmembrane</keyword>
<comment type="caution">
    <text evidence="3">The sequence shown here is derived from an EMBL/GenBank/DDBJ whole genome shotgun (WGS) entry which is preliminary data.</text>
</comment>
<organism evidence="3 4">
    <name type="scientific">Aquirufa regiilacus</name>
    <dbReference type="NCBI Taxonomy" id="3024868"/>
    <lineage>
        <taxon>Bacteria</taxon>
        <taxon>Pseudomonadati</taxon>
        <taxon>Bacteroidota</taxon>
        <taxon>Cytophagia</taxon>
        <taxon>Cytophagales</taxon>
        <taxon>Flectobacillaceae</taxon>
        <taxon>Aquirufa</taxon>
    </lineage>
</organism>
<name>A0ABU3TQA5_9BACT</name>
<keyword evidence="2" id="KW-0732">Signal</keyword>